<reference evidence="2 3" key="1">
    <citation type="submission" date="2017-01" db="EMBL/GenBank/DDBJ databases">
        <authorList>
            <person name="Abreu V.A."/>
            <person name="Popin R.V."/>
            <person name="Rigonato J."/>
            <person name="Andreote A.P."/>
            <person name="Schaker P.C."/>
            <person name="Hoff-Risseti C."/>
            <person name="Alvarenga D.O."/>
            <person name="Varani A.M."/>
            <person name="Fiore M.F."/>
        </authorList>
    </citation>
    <scope>NUCLEOTIDE SEQUENCE [LARGE SCALE GENOMIC DNA]</scope>
    <source>
        <strain evidence="2 3">CENA302</strain>
    </source>
</reference>
<dbReference type="Proteomes" id="UP000190056">
    <property type="component" value="Unassembled WGS sequence"/>
</dbReference>
<feature type="domain" description="pEK499-p136 HEPN" evidence="1">
    <location>
        <begin position="40"/>
        <end position="165"/>
    </location>
</feature>
<protein>
    <recommendedName>
        <fullName evidence="1">pEK499-p136 HEPN domain-containing protein</fullName>
    </recommendedName>
</protein>
<dbReference type="Pfam" id="PF18736">
    <property type="entry name" value="pEK499_p136"/>
    <property type="match status" value="1"/>
</dbReference>
<name>A0A9Q5W9M5_9CYAN</name>
<comment type="caution">
    <text evidence="2">The sequence shown here is derived from an EMBL/GenBank/DDBJ whole genome shotgun (WGS) entry which is preliminary data.</text>
</comment>
<proteinExistence type="predicted"/>
<evidence type="ECO:0000313" key="2">
    <source>
        <dbReference type="EMBL" id="OPH09974.1"/>
    </source>
</evidence>
<dbReference type="InterPro" id="IPR041318">
    <property type="entry name" value="pEK499_p136"/>
</dbReference>
<sequence>MCDEFRDLYKWVYYSSKFLTYCAYPCSLNNSVIEQFSKFEGIQEPGNFKTINQGSVLMILYGLFVLPKEFWENHLGKSNFFSESGFVFNSKGTFTIYRPNNDIDNVQFLRKLRNSIAHSNVNIDKDTGYIRFKNFNKNRECDFEVTNNIPGLAKFVEEISSFFIDENNII</sequence>
<accession>A0A9Q5W9M5</accession>
<dbReference type="AlphaFoldDB" id="A0A9Q5W9M5"/>
<evidence type="ECO:0000313" key="3">
    <source>
        <dbReference type="Proteomes" id="UP000190056"/>
    </source>
</evidence>
<evidence type="ECO:0000259" key="1">
    <source>
        <dbReference type="Pfam" id="PF18736"/>
    </source>
</evidence>
<gene>
    <name evidence="2" type="ORF">CENA302_07270</name>
</gene>
<dbReference type="RefSeq" id="WP_061545748.1">
    <property type="nucleotide sequence ID" value="NZ_MTPU01000034.1"/>
</dbReference>
<organism evidence="2 3">
    <name type="scientific">Cylindrospermopsis raciborskii CENA302</name>
    <dbReference type="NCBI Taxonomy" id="1170768"/>
    <lineage>
        <taxon>Bacteria</taxon>
        <taxon>Bacillati</taxon>
        <taxon>Cyanobacteriota</taxon>
        <taxon>Cyanophyceae</taxon>
        <taxon>Nostocales</taxon>
        <taxon>Aphanizomenonaceae</taxon>
        <taxon>Cylindrospermopsis</taxon>
    </lineage>
</organism>
<dbReference type="EMBL" id="MTPU01000034">
    <property type="protein sequence ID" value="OPH09974.1"/>
    <property type="molecule type" value="Genomic_DNA"/>
</dbReference>